<dbReference type="EMBL" id="ML208488">
    <property type="protein sequence ID" value="TFK64121.1"/>
    <property type="molecule type" value="Genomic_DNA"/>
</dbReference>
<evidence type="ECO:0000313" key="1">
    <source>
        <dbReference type="EMBL" id="TFK64121.1"/>
    </source>
</evidence>
<dbReference type="Proteomes" id="UP000308600">
    <property type="component" value="Unassembled WGS sequence"/>
</dbReference>
<gene>
    <name evidence="1" type="ORF">BDN72DRAFT_963425</name>
</gene>
<evidence type="ECO:0000313" key="2">
    <source>
        <dbReference type="Proteomes" id="UP000308600"/>
    </source>
</evidence>
<proteinExistence type="predicted"/>
<organism evidence="1 2">
    <name type="scientific">Pluteus cervinus</name>
    <dbReference type="NCBI Taxonomy" id="181527"/>
    <lineage>
        <taxon>Eukaryota</taxon>
        <taxon>Fungi</taxon>
        <taxon>Dikarya</taxon>
        <taxon>Basidiomycota</taxon>
        <taxon>Agaricomycotina</taxon>
        <taxon>Agaricomycetes</taxon>
        <taxon>Agaricomycetidae</taxon>
        <taxon>Agaricales</taxon>
        <taxon>Pluteineae</taxon>
        <taxon>Pluteaceae</taxon>
        <taxon>Pluteus</taxon>
    </lineage>
</organism>
<accession>A0ACD3AF09</accession>
<protein>
    <submittedName>
        <fullName evidence="1">Uncharacterized protein</fullName>
    </submittedName>
</protein>
<keyword evidence="2" id="KW-1185">Reference proteome</keyword>
<sequence length="680" mass="77731">MVWKAEARRAMKGHIVGPMPPKTFLDEFLPTKGHKPDGKQVAKSILSPMRNVTRAAEMSTIWINEMKKYFGDTLIQRNPSLNRSDHDELDTSPGITAYFGFSEAAVRKDCDRKRPVVFCEFKISEDSDPFEERCSKNIPFERFTDAANETLEQISACAIAQLATQFRTHAFSLLVFPKYARLLRWDRSGVIITKKIHFNKHGDLIIEFFQRLWSATPDVQGIDQTVKPADCLSQQLKVKIRTLLEVEDEKELYEILVGERRFIVTDSIFSVSTTLGRSTRCFRAYNLDKKPTERDLCILKDTWRFFVENRKHEYDILQKLRNHEVRHVPKAYCGGDVVAHGDHRTRTHDYATQHWSRTRPRLETFQHFRLVMEVVDCHLEKVEKVSNAVMAIGHAVEAHTDAYVKAGVLLRDVSAGNVMANLLKDGTVEGFLIDWDMAIEVDVQPGVLYVPERTGTWYFLAARLLSKKWDIQDPTKGHCRIDDIESFVHLLVYIASHFTPHEWGASGHLSCFIRSYFEECITMNDTSHGGTYKRMFLVNWGSELTHVLHNNLLASVISRVCKVLASCYPRRQIDWDGQRMLDPHYMDEDSEALSKPYWLSDLLRDALKKPGWDEAGELVEHHSHGMDAIGGAQRFHVTPESRIAKGYTSGPCLVGGPDTNEGEYSNATKGVAGKKRKRGQ</sequence>
<name>A0ACD3AF09_9AGAR</name>
<reference evidence="1 2" key="1">
    <citation type="journal article" date="2019" name="Nat. Ecol. Evol.">
        <title>Megaphylogeny resolves global patterns of mushroom evolution.</title>
        <authorList>
            <person name="Varga T."/>
            <person name="Krizsan K."/>
            <person name="Foldi C."/>
            <person name="Dima B."/>
            <person name="Sanchez-Garcia M."/>
            <person name="Sanchez-Ramirez S."/>
            <person name="Szollosi G.J."/>
            <person name="Szarkandi J.G."/>
            <person name="Papp V."/>
            <person name="Albert L."/>
            <person name="Andreopoulos W."/>
            <person name="Angelini C."/>
            <person name="Antonin V."/>
            <person name="Barry K.W."/>
            <person name="Bougher N.L."/>
            <person name="Buchanan P."/>
            <person name="Buyck B."/>
            <person name="Bense V."/>
            <person name="Catcheside P."/>
            <person name="Chovatia M."/>
            <person name="Cooper J."/>
            <person name="Damon W."/>
            <person name="Desjardin D."/>
            <person name="Finy P."/>
            <person name="Geml J."/>
            <person name="Haridas S."/>
            <person name="Hughes K."/>
            <person name="Justo A."/>
            <person name="Karasinski D."/>
            <person name="Kautmanova I."/>
            <person name="Kiss B."/>
            <person name="Kocsube S."/>
            <person name="Kotiranta H."/>
            <person name="LaButti K.M."/>
            <person name="Lechner B.E."/>
            <person name="Liimatainen K."/>
            <person name="Lipzen A."/>
            <person name="Lukacs Z."/>
            <person name="Mihaltcheva S."/>
            <person name="Morgado L.N."/>
            <person name="Niskanen T."/>
            <person name="Noordeloos M.E."/>
            <person name="Ohm R.A."/>
            <person name="Ortiz-Santana B."/>
            <person name="Ovrebo C."/>
            <person name="Racz N."/>
            <person name="Riley R."/>
            <person name="Savchenko A."/>
            <person name="Shiryaev A."/>
            <person name="Soop K."/>
            <person name="Spirin V."/>
            <person name="Szebenyi C."/>
            <person name="Tomsovsky M."/>
            <person name="Tulloss R.E."/>
            <person name="Uehling J."/>
            <person name="Grigoriev I.V."/>
            <person name="Vagvolgyi C."/>
            <person name="Papp T."/>
            <person name="Martin F.M."/>
            <person name="Miettinen O."/>
            <person name="Hibbett D.S."/>
            <person name="Nagy L.G."/>
        </authorList>
    </citation>
    <scope>NUCLEOTIDE SEQUENCE [LARGE SCALE GENOMIC DNA]</scope>
    <source>
        <strain evidence="1 2">NL-1719</strain>
    </source>
</reference>